<reference evidence="2 3" key="1">
    <citation type="submission" date="2021-01" db="EMBL/GenBank/DDBJ databases">
        <title>Chromosome-level genome assembly of a human fungal pathogen reveals clustering of transcriptionally co-regulated genes.</title>
        <authorList>
            <person name="Voorhies M."/>
            <person name="Cohen S."/>
            <person name="Shea T.P."/>
            <person name="Petrus S."/>
            <person name="Munoz J.F."/>
            <person name="Poplawski S."/>
            <person name="Goldman W.E."/>
            <person name="Michael T."/>
            <person name="Cuomo C.A."/>
            <person name="Sil A."/>
            <person name="Beyhan S."/>
        </authorList>
    </citation>
    <scope>NUCLEOTIDE SEQUENCE [LARGE SCALE GENOMIC DNA]</scope>
    <source>
        <strain evidence="2 3">G184AR</strain>
    </source>
</reference>
<keyword evidence="1" id="KW-0472">Membrane</keyword>
<evidence type="ECO:0000313" key="2">
    <source>
        <dbReference type="EMBL" id="KAG5296414.1"/>
    </source>
</evidence>
<keyword evidence="1" id="KW-1133">Transmembrane helix</keyword>
<dbReference type="VEuPathDB" id="FungiDB:I7I52_07060"/>
<name>A0A8H7YVJ8_AJECA</name>
<comment type="caution">
    <text evidence="2">The sequence shown here is derived from an EMBL/GenBank/DDBJ whole genome shotgun (WGS) entry which is preliminary data.</text>
</comment>
<dbReference type="EMBL" id="JAEVHI010000003">
    <property type="protein sequence ID" value="KAG5296414.1"/>
    <property type="molecule type" value="Genomic_DNA"/>
</dbReference>
<dbReference type="Proteomes" id="UP000670092">
    <property type="component" value="Unassembled WGS sequence"/>
</dbReference>
<accession>A0A8H7YVJ8</accession>
<feature type="transmembrane region" description="Helical" evidence="1">
    <location>
        <begin position="62"/>
        <end position="81"/>
    </location>
</feature>
<evidence type="ECO:0000256" key="1">
    <source>
        <dbReference type="SAM" id="Phobius"/>
    </source>
</evidence>
<gene>
    <name evidence="2" type="ORF">I7I52_07060</name>
</gene>
<keyword evidence="1" id="KW-0812">Transmembrane</keyword>
<sequence length="89" mass="10885">MRGLASGVFRDRIGEQRRRSFFISRMIHCILILFLGILRSLVRFWLSIYLFKHTHKYILIPWIYFFSFTFLTSIWFSNFCANGDYNRDF</sequence>
<organism evidence="2 3">
    <name type="scientific">Ajellomyces capsulatus</name>
    <name type="common">Darling's disease fungus</name>
    <name type="synonym">Histoplasma capsulatum</name>
    <dbReference type="NCBI Taxonomy" id="5037"/>
    <lineage>
        <taxon>Eukaryota</taxon>
        <taxon>Fungi</taxon>
        <taxon>Dikarya</taxon>
        <taxon>Ascomycota</taxon>
        <taxon>Pezizomycotina</taxon>
        <taxon>Eurotiomycetes</taxon>
        <taxon>Eurotiomycetidae</taxon>
        <taxon>Onygenales</taxon>
        <taxon>Ajellomycetaceae</taxon>
        <taxon>Histoplasma</taxon>
    </lineage>
</organism>
<protein>
    <submittedName>
        <fullName evidence="2">Uncharacterized protein</fullName>
    </submittedName>
</protein>
<dbReference type="AlphaFoldDB" id="A0A8H7YVJ8"/>
<feature type="transmembrane region" description="Helical" evidence="1">
    <location>
        <begin position="21"/>
        <end position="42"/>
    </location>
</feature>
<proteinExistence type="predicted"/>
<evidence type="ECO:0000313" key="3">
    <source>
        <dbReference type="Proteomes" id="UP000670092"/>
    </source>
</evidence>